<organism evidence="2 3">
    <name type="scientific">Bermanella marisrubri</name>
    <dbReference type="NCBI Taxonomy" id="207949"/>
    <lineage>
        <taxon>Bacteria</taxon>
        <taxon>Pseudomonadati</taxon>
        <taxon>Pseudomonadota</taxon>
        <taxon>Gammaproteobacteria</taxon>
        <taxon>Oceanospirillales</taxon>
        <taxon>Oceanospirillaceae</taxon>
        <taxon>Bermanella</taxon>
    </lineage>
</organism>
<accession>Q1MZG5</accession>
<gene>
    <name evidence="2" type="ORF">RED65_12777</name>
</gene>
<evidence type="ECO:0000259" key="1">
    <source>
        <dbReference type="Pfam" id="PF12973"/>
    </source>
</evidence>
<dbReference type="SUPFAM" id="SSF51182">
    <property type="entry name" value="RmlC-like cupins"/>
    <property type="match status" value="2"/>
</dbReference>
<dbReference type="STRING" id="207949.RED65_12777"/>
<dbReference type="AlphaFoldDB" id="Q1MZG5"/>
<comment type="caution">
    <text evidence="2">The sequence shown here is derived from an EMBL/GenBank/DDBJ whole genome shotgun (WGS) entry which is preliminary data.</text>
</comment>
<sequence length="227" mass="25634">MEPFNLDRSQVSVIRTQEQAWQDSPMAGVRRIPLEREAAESGQVTSIVEYEAGSEFRPHKHPMGEEIFVLEGVFSDQSGDYPAGSYLRNPPGSQHAPFSKSGCKLFVKLNQFQQGDQQTIALQSDDQPWLQGQGGLMVKPLHDFQGEHTALVFWPAGERFVPHRHFGGEEILVVSGCFKDEHGEYPAGTWIRSPHMSEHYPFVDEDTVIMVKVGHLHPDLLTQDRIR</sequence>
<dbReference type="Pfam" id="PF12973">
    <property type="entry name" value="Cupin_7"/>
    <property type="match status" value="2"/>
</dbReference>
<dbReference type="Gene3D" id="2.60.120.10">
    <property type="entry name" value="Jelly Rolls"/>
    <property type="match status" value="1"/>
</dbReference>
<dbReference type="CDD" id="cd20303">
    <property type="entry name" value="cupin_ChrR_1"/>
    <property type="match status" value="2"/>
</dbReference>
<dbReference type="InterPro" id="IPR011051">
    <property type="entry name" value="RmlC_Cupin_sf"/>
</dbReference>
<dbReference type="RefSeq" id="WP_007018558.1">
    <property type="nucleotide sequence ID" value="NZ_CH724117.1"/>
</dbReference>
<evidence type="ECO:0000313" key="3">
    <source>
        <dbReference type="Proteomes" id="UP000004263"/>
    </source>
</evidence>
<keyword evidence="3" id="KW-1185">Reference proteome</keyword>
<dbReference type="HOGENOM" id="CLU_111523_0_0_6"/>
<dbReference type="Proteomes" id="UP000004263">
    <property type="component" value="Unassembled WGS sequence"/>
</dbReference>
<feature type="domain" description="ChrR-like cupin" evidence="1">
    <location>
        <begin position="11"/>
        <end position="112"/>
    </location>
</feature>
<evidence type="ECO:0000313" key="2">
    <source>
        <dbReference type="EMBL" id="EAT11301.1"/>
    </source>
</evidence>
<dbReference type="InterPro" id="IPR014710">
    <property type="entry name" value="RmlC-like_jellyroll"/>
</dbReference>
<proteinExistence type="predicted"/>
<protein>
    <submittedName>
        <fullName evidence="2">Predicted transcription negative regulator</fullName>
    </submittedName>
</protein>
<dbReference type="OrthoDB" id="9801227at2"/>
<dbReference type="InterPro" id="IPR025979">
    <property type="entry name" value="ChrR-like_cupin_dom"/>
</dbReference>
<dbReference type="EMBL" id="AAQH01000019">
    <property type="protein sequence ID" value="EAT11301.1"/>
    <property type="molecule type" value="Genomic_DNA"/>
</dbReference>
<reference evidence="2 3" key="1">
    <citation type="submission" date="2006-03" db="EMBL/GenBank/DDBJ databases">
        <authorList>
            <person name="Pinhassi J."/>
            <person name="Pedros-Alio C."/>
            <person name="Ferriera S."/>
            <person name="Johnson J."/>
            <person name="Kravitz S."/>
            <person name="Halpern A."/>
            <person name="Remington K."/>
            <person name="Beeson K."/>
            <person name="Tran B."/>
            <person name="Rogers Y.-H."/>
            <person name="Friedman R."/>
            <person name="Venter J.C."/>
        </authorList>
    </citation>
    <scope>NUCLEOTIDE SEQUENCE [LARGE SCALE GENOMIC DNA]</scope>
    <source>
        <strain evidence="2 3">RED65</strain>
    </source>
</reference>
<name>Q1MZG5_9GAMM</name>
<feature type="domain" description="ChrR-like cupin" evidence="1">
    <location>
        <begin position="118"/>
        <end position="216"/>
    </location>
</feature>